<keyword evidence="2" id="KW-1185">Reference proteome</keyword>
<protein>
    <submittedName>
        <fullName evidence="1">Uncharacterized protein</fullName>
    </submittedName>
</protein>
<organism evidence="1 2">
    <name type="scientific">Ceratodon purpureus</name>
    <name type="common">Fire moss</name>
    <name type="synonym">Dicranum purpureum</name>
    <dbReference type="NCBI Taxonomy" id="3225"/>
    <lineage>
        <taxon>Eukaryota</taxon>
        <taxon>Viridiplantae</taxon>
        <taxon>Streptophyta</taxon>
        <taxon>Embryophyta</taxon>
        <taxon>Bryophyta</taxon>
        <taxon>Bryophytina</taxon>
        <taxon>Bryopsida</taxon>
        <taxon>Dicranidae</taxon>
        <taxon>Pseudoditrichales</taxon>
        <taxon>Ditrichaceae</taxon>
        <taxon>Ceratodon</taxon>
    </lineage>
</organism>
<proteinExistence type="predicted"/>
<reference evidence="1" key="1">
    <citation type="submission" date="2020-06" db="EMBL/GenBank/DDBJ databases">
        <title>WGS assembly of Ceratodon purpureus strain R40.</title>
        <authorList>
            <person name="Carey S.B."/>
            <person name="Jenkins J."/>
            <person name="Shu S."/>
            <person name="Lovell J.T."/>
            <person name="Sreedasyam A."/>
            <person name="Maumus F."/>
            <person name="Tiley G.P."/>
            <person name="Fernandez-Pozo N."/>
            <person name="Barry K."/>
            <person name="Chen C."/>
            <person name="Wang M."/>
            <person name="Lipzen A."/>
            <person name="Daum C."/>
            <person name="Saski C.A."/>
            <person name="Payton A.C."/>
            <person name="Mcbreen J.C."/>
            <person name="Conrad R.E."/>
            <person name="Kollar L.M."/>
            <person name="Olsson S."/>
            <person name="Huttunen S."/>
            <person name="Landis J.B."/>
            <person name="Wickett N.J."/>
            <person name="Johnson M.G."/>
            <person name="Rensing S.A."/>
            <person name="Grimwood J."/>
            <person name="Schmutz J."/>
            <person name="Mcdaniel S.F."/>
        </authorList>
    </citation>
    <scope>NUCLEOTIDE SEQUENCE</scope>
    <source>
        <strain evidence="1">R40</strain>
    </source>
</reference>
<dbReference type="Proteomes" id="UP000822688">
    <property type="component" value="Chromosome 3"/>
</dbReference>
<sequence>MDGTIGYCAVHGDLSRALDVPLEPDCASRSKSWSCSSSPTRDCFARQSRSPVVRTETHLFPYLFLGRVMQSEVRMMHALVLPMSSK</sequence>
<dbReference type="EMBL" id="CM026423">
    <property type="protein sequence ID" value="KAG0582867.1"/>
    <property type="molecule type" value="Genomic_DNA"/>
</dbReference>
<name>A0A8T0IJ82_CERPU</name>
<evidence type="ECO:0000313" key="1">
    <source>
        <dbReference type="EMBL" id="KAG0582867.1"/>
    </source>
</evidence>
<dbReference type="AlphaFoldDB" id="A0A8T0IJ82"/>
<evidence type="ECO:0000313" key="2">
    <source>
        <dbReference type="Proteomes" id="UP000822688"/>
    </source>
</evidence>
<gene>
    <name evidence="1" type="ORF">KC19_3G091900</name>
</gene>
<comment type="caution">
    <text evidence="1">The sequence shown here is derived from an EMBL/GenBank/DDBJ whole genome shotgun (WGS) entry which is preliminary data.</text>
</comment>
<accession>A0A8T0IJ82</accession>